<gene>
    <name evidence="2" type="ORF">MQP27_25790</name>
</gene>
<evidence type="ECO:0000313" key="2">
    <source>
        <dbReference type="EMBL" id="MCI3274515.1"/>
    </source>
</evidence>
<dbReference type="SUPFAM" id="SSF69318">
    <property type="entry name" value="Integrin alpha N-terminal domain"/>
    <property type="match status" value="1"/>
</dbReference>
<dbReference type="Gene3D" id="2.130.10.130">
    <property type="entry name" value="Integrin alpha, N-terminal"/>
    <property type="match status" value="1"/>
</dbReference>
<dbReference type="PROSITE" id="PS51318">
    <property type="entry name" value="TAT"/>
    <property type="match status" value="1"/>
</dbReference>
<comment type="caution">
    <text evidence="2">The sequence shown here is derived from an EMBL/GenBank/DDBJ whole genome shotgun (WGS) entry which is preliminary data.</text>
</comment>
<dbReference type="InterPro" id="IPR028994">
    <property type="entry name" value="Integrin_alpha_N"/>
</dbReference>
<evidence type="ECO:0000313" key="3">
    <source>
        <dbReference type="Proteomes" id="UP001165269"/>
    </source>
</evidence>
<name>A0ABS9YBD7_9ACTN</name>
<dbReference type="SUPFAM" id="SSF51004">
    <property type="entry name" value="C-terminal (heme d1) domain of cytochrome cd1-nitrite reductase"/>
    <property type="match status" value="1"/>
</dbReference>
<dbReference type="InterPro" id="IPR013517">
    <property type="entry name" value="FG-GAP"/>
</dbReference>
<dbReference type="RefSeq" id="WP_242767904.1">
    <property type="nucleotide sequence ID" value="NZ_JALDAY010000008.1"/>
</dbReference>
<evidence type="ECO:0000256" key="1">
    <source>
        <dbReference type="ARBA" id="ARBA00022729"/>
    </source>
</evidence>
<organism evidence="2 3">
    <name type="scientific">Streptomyces cylindrosporus</name>
    <dbReference type="NCBI Taxonomy" id="2927583"/>
    <lineage>
        <taxon>Bacteria</taxon>
        <taxon>Bacillati</taxon>
        <taxon>Actinomycetota</taxon>
        <taxon>Actinomycetes</taxon>
        <taxon>Kitasatosporales</taxon>
        <taxon>Streptomycetaceae</taxon>
        <taxon>Streptomyces</taxon>
    </lineage>
</organism>
<dbReference type="PANTHER" id="PTHR44103:SF1">
    <property type="entry name" value="PROPROTEIN CONVERTASE P"/>
    <property type="match status" value="1"/>
</dbReference>
<dbReference type="PANTHER" id="PTHR44103">
    <property type="entry name" value="PROPROTEIN CONVERTASE P"/>
    <property type="match status" value="1"/>
</dbReference>
<dbReference type="InterPro" id="IPR006311">
    <property type="entry name" value="TAT_signal"/>
</dbReference>
<reference evidence="2" key="1">
    <citation type="submission" date="2022-03" db="EMBL/GenBank/DDBJ databases">
        <title>Streptomyces 7R015 and 7R016 isolated from Barleria lupulina in Thailand.</title>
        <authorList>
            <person name="Kanchanasin P."/>
            <person name="Phongsopitanun W."/>
            <person name="Tanasupawat S."/>
        </authorList>
    </citation>
    <scope>NUCLEOTIDE SEQUENCE</scope>
    <source>
        <strain evidence="2">7R015</strain>
    </source>
</reference>
<dbReference type="EMBL" id="JALDAY010000008">
    <property type="protein sequence ID" value="MCI3274515.1"/>
    <property type="molecule type" value="Genomic_DNA"/>
</dbReference>
<accession>A0ABS9YBD7</accession>
<sequence>MKGRTFVRRRLLGGVASVAVLVLAVGAPGVVGSAGAAPAVGAPGETVLPAGVRTVPRDAGLEGYGDTGLLSQPEGVEHQQWTDYATGQSRDLTDFSRWDGIQGHLGLAQSDTAYEVLGRTPDTIRFRDIATGADRGTVTVPDNLYSLGVAGVAVVAYEGEGPQDMTALHVLRPAAGGGTSDTVVSGFPAGVRIQGPVVRDARSLVLHYLVPTDDPGIFLAQLAVVDLRAATVTPVFAPYKPNLSWKPLLTHDYVGWWLPNLGARLVRRDDPQGPAVDVPVSTTAGKIALTVVGDHLVSVEDHTRALLTKPLTGGDWRQLLPQAEISLTQAPDGSAVVTGGSGPEDWGVQRVTQASGGDLTVTKILDLPPVPAPVDGLALAAGMLTYTDRTSTSSSYEVMWNTRTVSAGSPPEVGPVRSVGGRAKPCAVSAACLRFQGLADGSVVYDDGPGSMSGSIHRRRPDGLVDTVMLGDPDIQVVATDGMDTLASDGRKLYVFDWAHLKVLATRPAAAGALWGGQLWTAAATPGHLTLTRLASGNPAVDVGVGSGCAPDEVQAVGRFVYWACTEQGRAGVFDRSRGRSVAVPAGAALLADGFLIRHDVLRAKLVRTDVASGKAVTADVADLPAAGNLDGRLTSDRGVRWTLEANGNRLAYADSAERIHILTAGTLAAPVRRDHVGRDGLADLLTLSSSGTLAFQQGDGKGAFAGKVSGGGWSAKVAAVPFGDLNGDRCEDVLVRMADGSLRGYEVPCGKAPTPAMPYKKLGGGWNAYNVLTSPGDLTGDGRPDLLARKASTGDVYLFAAKSDGALAAGKRIRSAWGGFTKIVGAGDLNGDGLGDVLARDKAGTLWRYNGVRGGISTARAKVFGGWGSTYNTVVGVGDITGDGKNDLVVRDTAGHLFRYGGKGNGSFGGRVLIGSGWQGYKGIF</sequence>
<dbReference type="InterPro" id="IPR011048">
    <property type="entry name" value="Haem_d1_sf"/>
</dbReference>
<keyword evidence="1" id="KW-0732">Signal</keyword>
<keyword evidence="3" id="KW-1185">Reference proteome</keyword>
<dbReference type="Proteomes" id="UP001165269">
    <property type="component" value="Unassembled WGS sequence"/>
</dbReference>
<proteinExistence type="predicted"/>
<protein>
    <submittedName>
        <fullName evidence="2">VCBS repeat-containing protein</fullName>
    </submittedName>
</protein>
<dbReference type="Pfam" id="PF13517">
    <property type="entry name" value="FG-GAP_3"/>
    <property type="match status" value="2"/>
</dbReference>